<dbReference type="PaxDb" id="29760-VIT_10s0042g00850.t01"/>
<reference evidence="2" key="1">
    <citation type="journal article" date="2007" name="Nature">
        <title>The grapevine genome sequence suggests ancestral hexaploidization in major angiosperm phyla.</title>
        <authorList>
            <consortium name="The French-Italian Public Consortium for Grapevine Genome Characterization."/>
            <person name="Jaillon O."/>
            <person name="Aury J.-M."/>
            <person name="Noel B."/>
            <person name="Policriti A."/>
            <person name="Clepet C."/>
            <person name="Casagrande A."/>
            <person name="Choisne N."/>
            <person name="Aubourg S."/>
            <person name="Vitulo N."/>
            <person name="Jubin C."/>
            <person name="Vezzi A."/>
            <person name="Legeai F."/>
            <person name="Hugueney P."/>
            <person name="Dasilva C."/>
            <person name="Horner D."/>
            <person name="Mica E."/>
            <person name="Jublot D."/>
            <person name="Poulain J."/>
            <person name="Bruyere C."/>
            <person name="Billault A."/>
            <person name="Segurens B."/>
            <person name="Gouyvenoux M."/>
            <person name="Ugarte E."/>
            <person name="Cattonaro F."/>
            <person name="Anthouard V."/>
            <person name="Vico V."/>
            <person name="Del Fabbro C."/>
            <person name="Alaux M."/>
            <person name="Di Gaspero G."/>
            <person name="Dumas V."/>
            <person name="Felice N."/>
            <person name="Paillard S."/>
            <person name="Juman I."/>
            <person name="Moroldo M."/>
            <person name="Scalabrin S."/>
            <person name="Canaguier A."/>
            <person name="Le Clainche I."/>
            <person name="Malacrida G."/>
            <person name="Durand E."/>
            <person name="Pesole G."/>
            <person name="Laucou V."/>
            <person name="Chatelet P."/>
            <person name="Merdinoglu D."/>
            <person name="Delledonne M."/>
            <person name="Pezzotti M."/>
            <person name="Lecharny A."/>
            <person name="Scarpelli C."/>
            <person name="Artiguenave F."/>
            <person name="Pe M.E."/>
            <person name="Valle G."/>
            <person name="Morgante M."/>
            <person name="Caboche M."/>
            <person name="Adam-Blondon A.-F."/>
            <person name="Weissenbach J."/>
            <person name="Quetier F."/>
            <person name="Wincker P."/>
        </authorList>
    </citation>
    <scope>NUCLEOTIDE SEQUENCE [LARGE SCALE GENOMIC DNA]</scope>
    <source>
        <strain evidence="2">cv. Pinot noir / PN40024</strain>
    </source>
</reference>
<name>F6HIR5_VITVI</name>
<proteinExistence type="predicted"/>
<dbReference type="HOGENOM" id="CLU_3300404_0_0_1"/>
<evidence type="ECO:0000313" key="1">
    <source>
        <dbReference type="EMBL" id="CCB52111.1"/>
    </source>
</evidence>
<sequence>MSDPKQGVPITNTKWAKSLGQTLLYILGNQSRHIGPQMKG</sequence>
<dbReference type="InParanoid" id="F6HIR5"/>
<gene>
    <name evidence="1" type="ordered locus">VIT_10s0042g00850</name>
</gene>
<organism evidence="1 2">
    <name type="scientific">Vitis vinifera</name>
    <name type="common">Grape</name>
    <dbReference type="NCBI Taxonomy" id="29760"/>
    <lineage>
        <taxon>Eukaryota</taxon>
        <taxon>Viridiplantae</taxon>
        <taxon>Streptophyta</taxon>
        <taxon>Embryophyta</taxon>
        <taxon>Tracheophyta</taxon>
        <taxon>Spermatophyta</taxon>
        <taxon>Magnoliopsida</taxon>
        <taxon>eudicotyledons</taxon>
        <taxon>Gunneridae</taxon>
        <taxon>Pentapetalae</taxon>
        <taxon>rosids</taxon>
        <taxon>Vitales</taxon>
        <taxon>Vitaceae</taxon>
        <taxon>Viteae</taxon>
        <taxon>Vitis</taxon>
    </lineage>
</organism>
<dbReference type="AlphaFoldDB" id="F6HIR5"/>
<dbReference type="STRING" id="29760.F6HIR5"/>
<protein>
    <submittedName>
        <fullName evidence="1">Uncharacterized protein</fullName>
    </submittedName>
</protein>
<evidence type="ECO:0000313" key="2">
    <source>
        <dbReference type="Proteomes" id="UP000009183"/>
    </source>
</evidence>
<dbReference type="EMBL" id="FN595766">
    <property type="protein sequence ID" value="CCB52111.1"/>
    <property type="molecule type" value="Genomic_DNA"/>
</dbReference>
<keyword evidence="2" id="KW-1185">Reference proteome</keyword>
<accession>F6HIR5</accession>
<dbReference type="Proteomes" id="UP000009183">
    <property type="component" value="Chromosome 10"/>
</dbReference>